<evidence type="ECO:0000256" key="2">
    <source>
        <dbReference type="ARBA" id="ARBA00022679"/>
    </source>
</evidence>
<evidence type="ECO:0000256" key="1">
    <source>
        <dbReference type="ARBA" id="ARBA00001946"/>
    </source>
</evidence>
<evidence type="ECO:0000256" key="4">
    <source>
        <dbReference type="ARBA" id="ARBA00022777"/>
    </source>
</evidence>
<dbReference type="InterPro" id="IPR000023">
    <property type="entry name" value="Phosphofructokinase_dom"/>
</dbReference>
<dbReference type="UniPathway" id="UPA00109">
    <property type="reaction ID" value="UER00182"/>
</dbReference>
<proteinExistence type="predicted"/>
<dbReference type="GO" id="GO:0046872">
    <property type="term" value="F:metal ion binding"/>
    <property type="evidence" value="ECO:0007669"/>
    <property type="project" value="UniProtKB-KW"/>
</dbReference>
<feature type="non-terminal residue" evidence="7">
    <location>
        <position position="61"/>
    </location>
</feature>
<dbReference type="AlphaFoldDB" id="X0X289"/>
<evidence type="ECO:0000256" key="3">
    <source>
        <dbReference type="ARBA" id="ARBA00022723"/>
    </source>
</evidence>
<dbReference type="GO" id="GO:0003872">
    <property type="term" value="F:6-phosphofructokinase activity"/>
    <property type="evidence" value="ECO:0007669"/>
    <property type="project" value="InterPro"/>
</dbReference>
<keyword evidence="5" id="KW-0460">Magnesium</keyword>
<evidence type="ECO:0000256" key="5">
    <source>
        <dbReference type="ARBA" id="ARBA00022842"/>
    </source>
</evidence>
<dbReference type="PRINTS" id="PR00476">
    <property type="entry name" value="PHFRCTKINASE"/>
</dbReference>
<protein>
    <recommendedName>
        <fullName evidence="6">Phosphofructokinase domain-containing protein</fullName>
    </recommendedName>
</protein>
<evidence type="ECO:0000259" key="6">
    <source>
        <dbReference type="Pfam" id="PF00365"/>
    </source>
</evidence>
<accession>X0X289</accession>
<gene>
    <name evidence="7" type="ORF">S01H1_74491</name>
</gene>
<sequence>MRIGILTGGGDCPGLDPMIRGLVLTGTKSYGYEFLGFRDGWKGPVENLTMPLDVDSVRDRY</sequence>
<dbReference type="EMBL" id="BARS01049844">
    <property type="protein sequence ID" value="GAG37334.1"/>
    <property type="molecule type" value="Genomic_DNA"/>
</dbReference>
<organism evidence="7">
    <name type="scientific">marine sediment metagenome</name>
    <dbReference type="NCBI Taxonomy" id="412755"/>
    <lineage>
        <taxon>unclassified sequences</taxon>
        <taxon>metagenomes</taxon>
        <taxon>ecological metagenomes</taxon>
    </lineage>
</organism>
<dbReference type="Pfam" id="PF00365">
    <property type="entry name" value="PFK"/>
    <property type="match status" value="1"/>
</dbReference>
<keyword evidence="3" id="KW-0479">Metal-binding</keyword>
<comment type="cofactor">
    <cofactor evidence="1">
        <name>Mg(2+)</name>
        <dbReference type="ChEBI" id="CHEBI:18420"/>
    </cofactor>
</comment>
<dbReference type="GO" id="GO:0006002">
    <property type="term" value="P:fructose 6-phosphate metabolic process"/>
    <property type="evidence" value="ECO:0007669"/>
    <property type="project" value="InterPro"/>
</dbReference>
<comment type="caution">
    <text evidence="7">The sequence shown here is derived from an EMBL/GenBank/DDBJ whole genome shotgun (WGS) entry which is preliminary data.</text>
</comment>
<keyword evidence="4" id="KW-0418">Kinase</keyword>
<dbReference type="InterPro" id="IPR022953">
    <property type="entry name" value="ATP_PFK"/>
</dbReference>
<dbReference type="Gene3D" id="3.40.50.450">
    <property type="match status" value="1"/>
</dbReference>
<dbReference type="InterPro" id="IPR035966">
    <property type="entry name" value="PKF_sf"/>
</dbReference>
<dbReference type="SUPFAM" id="SSF53784">
    <property type="entry name" value="Phosphofructokinase"/>
    <property type="match status" value="1"/>
</dbReference>
<name>X0X289_9ZZZZ</name>
<evidence type="ECO:0000313" key="7">
    <source>
        <dbReference type="EMBL" id="GAG37334.1"/>
    </source>
</evidence>
<feature type="domain" description="Phosphofructokinase" evidence="6">
    <location>
        <begin position="2"/>
        <end position="59"/>
    </location>
</feature>
<reference evidence="7" key="1">
    <citation type="journal article" date="2014" name="Front. Microbiol.">
        <title>High frequency of phylogenetically diverse reductive dehalogenase-homologous genes in deep subseafloor sedimentary metagenomes.</title>
        <authorList>
            <person name="Kawai M."/>
            <person name="Futagami T."/>
            <person name="Toyoda A."/>
            <person name="Takaki Y."/>
            <person name="Nishi S."/>
            <person name="Hori S."/>
            <person name="Arai W."/>
            <person name="Tsubouchi T."/>
            <person name="Morono Y."/>
            <person name="Uchiyama I."/>
            <person name="Ito T."/>
            <person name="Fujiyama A."/>
            <person name="Inagaki F."/>
            <person name="Takami H."/>
        </authorList>
    </citation>
    <scope>NUCLEOTIDE SEQUENCE</scope>
    <source>
        <strain evidence="7">Expedition CK06-06</strain>
    </source>
</reference>
<keyword evidence="2" id="KW-0808">Transferase</keyword>